<dbReference type="GO" id="GO:0003676">
    <property type="term" value="F:nucleic acid binding"/>
    <property type="evidence" value="ECO:0007669"/>
    <property type="project" value="InterPro"/>
</dbReference>
<dbReference type="PANTHER" id="PTHR47074:SF11">
    <property type="entry name" value="REVERSE TRANSCRIPTASE-LIKE PROTEIN"/>
    <property type="match status" value="1"/>
</dbReference>
<protein>
    <recommendedName>
        <fullName evidence="2">RNase H type-1 domain-containing protein</fullName>
    </recommendedName>
</protein>
<gene>
    <name evidence="3" type="ORF">QYE76_031396</name>
    <name evidence="4" type="ORF">QYE76_032015</name>
</gene>
<dbReference type="EMBL" id="JAUUTY010000007">
    <property type="protein sequence ID" value="KAK1607723.1"/>
    <property type="molecule type" value="Genomic_DNA"/>
</dbReference>
<keyword evidence="5" id="KW-1185">Reference proteome</keyword>
<dbReference type="InterPro" id="IPR044730">
    <property type="entry name" value="RNase_H-like_dom_plant"/>
</dbReference>
<dbReference type="InterPro" id="IPR012337">
    <property type="entry name" value="RNaseH-like_sf"/>
</dbReference>
<accession>A0AAD8VHY6</accession>
<comment type="caution">
    <text evidence="4">The sequence shown here is derived from an EMBL/GenBank/DDBJ whole genome shotgun (WGS) entry which is preliminary data.</text>
</comment>
<evidence type="ECO:0000256" key="1">
    <source>
        <dbReference type="SAM" id="SignalP"/>
    </source>
</evidence>
<feature type="chain" id="PRO_5042442404" description="RNase H type-1 domain-containing protein" evidence="1">
    <location>
        <begin position="16"/>
        <end position="242"/>
    </location>
</feature>
<evidence type="ECO:0000313" key="3">
    <source>
        <dbReference type="EMBL" id="KAK1607723.1"/>
    </source>
</evidence>
<reference evidence="4" key="1">
    <citation type="submission" date="2023-07" db="EMBL/GenBank/DDBJ databases">
        <title>A chromosome-level genome assembly of Lolium multiflorum.</title>
        <authorList>
            <person name="Chen Y."/>
            <person name="Copetti D."/>
            <person name="Kolliker R."/>
            <person name="Studer B."/>
        </authorList>
    </citation>
    <scope>NUCLEOTIDE SEQUENCE</scope>
    <source>
        <strain evidence="4">02402/16</strain>
        <tissue evidence="4">Leaf</tissue>
    </source>
</reference>
<dbReference type="Gene3D" id="3.30.420.10">
    <property type="entry name" value="Ribonuclease H-like superfamily/Ribonuclease H"/>
    <property type="match status" value="1"/>
</dbReference>
<dbReference type="SUPFAM" id="SSF53098">
    <property type="entry name" value="Ribonuclease H-like"/>
    <property type="match status" value="1"/>
</dbReference>
<organism evidence="4 5">
    <name type="scientific">Lolium multiflorum</name>
    <name type="common">Italian ryegrass</name>
    <name type="synonym">Lolium perenne subsp. multiflorum</name>
    <dbReference type="NCBI Taxonomy" id="4521"/>
    <lineage>
        <taxon>Eukaryota</taxon>
        <taxon>Viridiplantae</taxon>
        <taxon>Streptophyta</taxon>
        <taxon>Embryophyta</taxon>
        <taxon>Tracheophyta</taxon>
        <taxon>Spermatophyta</taxon>
        <taxon>Magnoliopsida</taxon>
        <taxon>Liliopsida</taxon>
        <taxon>Poales</taxon>
        <taxon>Poaceae</taxon>
        <taxon>BOP clade</taxon>
        <taxon>Pooideae</taxon>
        <taxon>Poodae</taxon>
        <taxon>Poeae</taxon>
        <taxon>Poeae Chloroplast Group 2 (Poeae type)</taxon>
        <taxon>Loliodinae</taxon>
        <taxon>Loliinae</taxon>
        <taxon>Lolium</taxon>
    </lineage>
</organism>
<feature type="signal peptide" evidence="1">
    <location>
        <begin position="1"/>
        <end position="15"/>
    </location>
</feature>
<dbReference type="AlphaFoldDB" id="A0AAD8VHY6"/>
<proteinExistence type="predicted"/>
<evidence type="ECO:0000313" key="4">
    <source>
        <dbReference type="EMBL" id="KAK1608342.1"/>
    </source>
</evidence>
<dbReference type="Pfam" id="PF13456">
    <property type="entry name" value="RVT_3"/>
    <property type="match status" value="1"/>
</dbReference>
<evidence type="ECO:0000259" key="2">
    <source>
        <dbReference type="Pfam" id="PF13456"/>
    </source>
</evidence>
<dbReference type="InterPro" id="IPR052929">
    <property type="entry name" value="RNase_H-like_EbsB-rel"/>
</dbReference>
<dbReference type="Proteomes" id="UP001231189">
    <property type="component" value="Unassembled WGS sequence"/>
</dbReference>
<dbReference type="PANTHER" id="PTHR47074">
    <property type="entry name" value="BNAC02G40300D PROTEIN"/>
    <property type="match status" value="1"/>
</dbReference>
<dbReference type="EMBL" id="JAUUTY010000007">
    <property type="protein sequence ID" value="KAK1608342.1"/>
    <property type="molecule type" value="Genomic_DNA"/>
</dbReference>
<feature type="domain" description="RNase H type-1" evidence="2">
    <location>
        <begin position="89"/>
        <end position="210"/>
    </location>
</feature>
<dbReference type="GO" id="GO:0004523">
    <property type="term" value="F:RNA-DNA hybrid ribonuclease activity"/>
    <property type="evidence" value="ECO:0007669"/>
    <property type="project" value="InterPro"/>
</dbReference>
<dbReference type="InterPro" id="IPR002156">
    <property type="entry name" value="RNaseH_domain"/>
</dbReference>
<dbReference type="InterPro" id="IPR036397">
    <property type="entry name" value="RNaseH_sf"/>
</dbReference>
<evidence type="ECO:0000313" key="5">
    <source>
        <dbReference type="Proteomes" id="UP001231189"/>
    </source>
</evidence>
<name>A0AAD8VHY6_LOLMU</name>
<sequence length="242" mass="26420">MRAKLLLLWWRTWHLRNNTLFGDGKCGIEHSAIFLQSYLSLFHDKTDCELLADPKGKQPAYSQGATSSQPRRITEANWTKPDQGWAKLNFDASFLQEDNSGAWGAVLRDDKGGVILSAWGKLQNVANAEAAEAIAGLQAVKAVVGAFAGPISIENDCATLIKEIKEANKSKPAIMNSVKEIRRLLDLFPNCSVSKINRAANQVAHNLANLGRNESTECILFGAVAPGVEDMANSECNETFMS</sequence>
<dbReference type="CDD" id="cd06222">
    <property type="entry name" value="RNase_H_like"/>
    <property type="match status" value="1"/>
</dbReference>
<keyword evidence="1" id="KW-0732">Signal</keyword>